<comment type="caution">
    <text evidence="3">The sequence shown here is derived from an EMBL/GenBank/DDBJ whole genome shotgun (WGS) entry which is preliminary data.</text>
</comment>
<evidence type="ECO:0000313" key="3">
    <source>
        <dbReference type="EMBL" id="KAG7298526.1"/>
    </source>
</evidence>
<protein>
    <recommendedName>
        <fullName evidence="2">C2H2-type domain-containing protein</fullName>
    </recommendedName>
</protein>
<gene>
    <name evidence="3" type="ORF">JYU34_018165</name>
</gene>
<evidence type="ECO:0000259" key="2">
    <source>
        <dbReference type="PROSITE" id="PS00028"/>
    </source>
</evidence>
<dbReference type="PROSITE" id="PS00028">
    <property type="entry name" value="ZINC_FINGER_C2H2_1"/>
    <property type="match status" value="2"/>
</dbReference>
<reference evidence="3 4" key="1">
    <citation type="submission" date="2021-06" db="EMBL/GenBank/DDBJ databases">
        <title>A haploid diamondback moth (Plutella xylostella L.) genome assembly resolves 31 chromosomes and identifies a diamide resistance mutation.</title>
        <authorList>
            <person name="Ward C.M."/>
            <person name="Perry K.D."/>
            <person name="Baker G."/>
            <person name="Powis K."/>
            <person name="Heckel D.G."/>
            <person name="Baxter S.W."/>
        </authorList>
    </citation>
    <scope>NUCLEOTIDE SEQUENCE [LARGE SCALE GENOMIC DNA]</scope>
    <source>
        <strain evidence="3 4">LV</strain>
        <tissue evidence="3">Single pupa</tissue>
    </source>
</reference>
<feature type="domain" description="C2H2-type" evidence="2">
    <location>
        <begin position="258"/>
        <end position="278"/>
    </location>
</feature>
<accession>A0ABQ7PZV8</accession>
<dbReference type="Proteomes" id="UP000823941">
    <property type="component" value="Chromosome 24"/>
</dbReference>
<keyword evidence="4" id="KW-1185">Reference proteome</keyword>
<proteinExistence type="predicted"/>
<evidence type="ECO:0000313" key="4">
    <source>
        <dbReference type="Proteomes" id="UP000823941"/>
    </source>
</evidence>
<sequence>MKKTQKLKHNHESSESSDDESLLAIARKKRRNCKVADKYRINVDNPLCDVRQEACEFCDRTFSNRLQSLVHNSKHIIIPLIKCDASQPLHKQRSTSPVKELPKFNNNKIILGKKKMNNTSLRDRIVFDDDDPDVIVLSDTDSIEENKIKGISKEVAKLKPDNNENILNSFVSDCRVILDDTISLISTIEPDEDIIVNQHHNNDTSQLGNNLSNHHIQGKTTVVSQERGLMDNKSIDNIEDKVYSVHNDELLRTATHYCEFCHREFPNSFAYTTHKARHLYVKIEPIFVDLPNSSLVSTLLPIATKKKTTCSEKPVKKNSFDENYFFKIPAHPDHTNKICNATNHKQNRTCKKMSKRGNFKKKRITPCLKCDIKIFRSLSGDNVGTIHSGISNGTQKPPVAIPELANTLQRLSLDNGFMLQDSEEPECVLGF</sequence>
<dbReference type="InterPro" id="IPR013087">
    <property type="entry name" value="Znf_C2H2_type"/>
</dbReference>
<feature type="domain" description="C2H2-type" evidence="2">
    <location>
        <begin position="55"/>
        <end position="75"/>
    </location>
</feature>
<dbReference type="EMBL" id="JAHIBW010000024">
    <property type="protein sequence ID" value="KAG7298526.1"/>
    <property type="molecule type" value="Genomic_DNA"/>
</dbReference>
<feature type="region of interest" description="Disordered" evidence="1">
    <location>
        <begin position="1"/>
        <end position="21"/>
    </location>
</feature>
<organism evidence="3 4">
    <name type="scientific">Plutella xylostella</name>
    <name type="common">Diamondback moth</name>
    <name type="synonym">Plutella maculipennis</name>
    <dbReference type="NCBI Taxonomy" id="51655"/>
    <lineage>
        <taxon>Eukaryota</taxon>
        <taxon>Metazoa</taxon>
        <taxon>Ecdysozoa</taxon>
        <taxon>Arthropoda</taxon>
        <taxon>Hexapoda</taxon>
        <taxon>Insecta</taxon>
        <taxon>Pterygota</taxon>
        <taxon>Neoptera</taxon>
        <taxon>Endopterygota</taxon>
        <taxon>Lepidoptera</taxon>
        <taxon>Glossata</taxon>
        <taxon>Ditrysia</taxon>
        <taxon>Yponomeutoidea</taxon>
        <taxon>Plutellidae</taxon>
        <taxon>Plutella</taxon>
    </lineage>
</organism>
<evidence type="ECO:0000256" key="1">
    <source>
        <dbReference type="SAM" id="MobiDB-lite"/>
    </source>
</evidence>
<name>A0ABQ7PZV8_PLUXY</name>
<dbReference type="SMART" id="SM00355">
    <property type="entry name" value="ZnF_C2H2"/>
    <property type="match status" value="2"/>
</dbReference>